<organism evidence="1 2">
    <name type="scientific">Eptatretus burgeri</name>
    <name type="common">Inshore hagfish</name>
    <dbReference type="NCBI Taxonomy" id="7764"/>
    <lineage>
        <taxon>Eukaryota</taxon>
        <taxon>Metazoa</taxon>
        <taxon>Chordata</taxon>
        <taxon>Craniata</taxon>
        <taxon>Vertebrata</taxon>
        <taxon>Cyclostomata</taxon>
        <taxon>Myxini</taxon>
        <taxon>Myxiniformes</taxon>
        <taxon>Myxinidae</taxon>
        <taxon>Eptatretinae</taxon>
        <taxon>Eptatretus</taxon>
    </lineage>
</organism>
<reference evidence="1" key="1">
    <citation type="submission" date="2025-08" db="UniProtKB">
        <authorList>
            <consortium name="Ensembl"/>
        </authorList>
    </citation>
    <scope>IDENTIFICATION</scope>
</reference>
<dbReference type="AlphaFoldDB" id="A0A8C4NMI7"/>
<dbReference type="Ensembl" id="ENSEBUT00000006502.1">
    <property type="protein sequence ID" value="ENSEBUP00000006054.1"/>
    <property type="gene ID" value="ENSEBUG00000004042.1"/>
</dbReference>
<reference evidence="1" key="2">
    <citation type="submission" date="2025-09" db="UniProtKB">
        <authorList>
            <consortium name="Ensembl"/>
        </authorList>
    </citation>
    <scope>IDENTIFICATION</scope>
</reference>
<proteinExistence type="predicted"/>
<evidence type="ECO:0000313" key="2">
    <source>
        <dbReference type="Proteomes" id="UP000694388"/>
    </source>
</evidence>
<dbReference type="Proteomes" id="UP000694388">
    <property type="component" value="Unplaced"/>
</dbReference>
<accession>A0A8C4NMI7</accession>
<sequence>MSYHMSSVFFRAREMPRMPYCLFLYTPAHFPAPLTPWRRGRSSGSPTQLPLIGDEPLNHATRHPHGNLCLKVGAADWIVMLHQGMERPVMADGMKHLREALKILAERVLILETMLGVYGEFSNTGYILHQTVIPGMITRYRMTQLTVIRYISPVPYLYPNTPSYCMRDCQ</sequence>
<keyword evidence="2" id="KW-1185">Reference proteome</keyword>
<name>A0A8C4NMI7_EPTBU</name>
<evidence type="ECO:0000313" key="1">
    <source>
        <dbReference type="Ensembl" id="ENSEBUP00000006054.1"/>
    </source>
</evidence>
<protein>
    <submittedName>
        <fullName evidence="1">Uncharacterized protein</fullName>
    </submittedName>
</protein>